<dbReference type="Proteomes" id="UP001066276">
    <property type="component" value="Chromosome 3_1"/>
</dbReference>
<name>A0AAV7U7V6_PLEWA</name>
<accession>A0AAV7U7V6</accession>
<organism evidence="1 2">
    <name type="scientific">Pleurodeles waltl</name>
    <name type="common">Iberian ribbed newt</name>
    <dbReference type="NCBI Taxonomy" id="8319"/>
    <lineage>
        <taxon>Eukaryota</taxon>
        <taxon>Metazoa</taxon>
        <taxon>Chordata</taxon>
        <taxon>Craniata</taxon>
        <taxon>Vertebrata</taxon>
        <taxon>Euteleostomi</taxon>
        <taxon>Amphibia</taxon>
        <taxon>Batrachia</taxon>
        <taxon>Caudata</taxon>
        <taxon>Salamandroidea</taxon>
        <taxon>Salamandridae</taxon>
        <taxon>Pleurodelinae</taxon>
        <taxon>Pleurodeles</taxon>
    </lineage>
</organism>
<comment type="caution">
    <text evidence="1">The sequence shown here is derived from an EMBL/GenBank/DDBJ whole genome shotgun (WGS) entry which is preliminary data.</text>
</comment>
<evidence type="ECO:0000313" key="2">
    <source>
        <dbReference type="Proteomes" id="UP001066276"/>
    </source>
</evidence>
<protein>
    <submittedName>
        <fullName evidence="1">Uncharacterized protein</fullName>
    </submittedName>
</protein>
<keyword evidence="2" id="KW-1185">Reference proteome</keyword>
<evidence type="ECO:0000313" key="1">
    <source>
        <dbReference type="EMBL" id="KAJ1184873.1"/>
    </source>
</evidence>
<dbReference type="EMBL" id="JANPWB010000005">
    <property type="protein sequence ID" value="KAJ1184873.1"/>
    <property type="molecule type" value="Genomic_DNA"/>
</dbReference>
<dbReference type="AlphaFoldDB" id="A0AAV7U7V6"/>
<sequence>MKRARAVLLQASVRTCPAEGARLQAHLSSECARSLQCAVCAQLLSHSGPSACTLAVAVSFRYFRARSVPGAEKE</sequence>
<gene>
    <name evidence="1" type="ORF">NDU88_001670</name>
</gene>
<reference evidence="1" key="1">
    <citation type="journal article" date="2022" name="bioRxiv">
        <title>Sequencing and chromosome-scale assembly of the giantPleurodeles waltlgenome.</title>
        <authorList>
            <person name="Brown T."/>
            <person name="Elewa A."/>
            <person name="Iarovenko S."/>
            <person name="Subramanian E."/>
            <person name="Araus A.J."/>
            <person name="Petzold A."/>
            <person name="Susuki M."/>
            <person name="Suzuki K.-i.T."/>
            <person name="Hayashi T."/>
            <person name="Toyoda A."/>
            <person name="Oliveira C."/>
            <person name="Osipova E."/>
            <person name="Leigh N.D."/>
            <person name="Simon A."/>
            <person name="Yun M.H."/>
        </authorList>
    </citation>
    <scope>NUCLEOTIDE SEQUENCE</scope>
    <source>
        <strain evidence="1">20211129_DDA</strain>
        <tissue evidence="1">Liver</tissue>
    </source>
</reference>
<proteinExistence type="predicted"/>